<keyword evidence="2" id="KW-1185">Reference proteome</keyword>
<dbReference type="InterPro" id="IPR003477">
    <property type="entry name" value="PemK-like"/>
</dbReference>
<dbReference type="InterPro" id="IPR011067">
    <property type="entry name" value="Plasmid_toxin/cell-grow_inhib"/>
</dbReference>
<protein>
    <submittedName>
        <fullName evidence="1">Type II toxin-antitoxin system PemK/MazF family toxin</fullName>
    </submittedName>
</protein>
<comment type="caution">
    <text evidence="1">The sequence shown here is derived from an EMBL/GenBank/DDBJ whole genome shotgun (WGS) entry which is preliminary data.</text>
</comment>
<accession>A0ABP7QGJ7</accession>
<dbReference type="Proteomes" id="UP001500742">
    <property type="component" value="Unassembled WGS sequence"/>
</dbReference>
<gene>
    <name evidence="1" type="ORF">GCM10022210_36470</name>
</gene>
<dbReference type="Pfam" id="PF02452">
    <property type="entry name" value="PemK_toxin"/>
    <property type="match status" value="1"/>
</dbReference>
<evidence type="ECO:0000313" key="1">
    <source>
        <dbReference type="EMBL" id="GAA3981759.1"/>
    </source>
</evidence>
<dbReference type="Gene3D" id="2.30.30.110">
    <property type="match status" value="1"/>
</dbReference>
<reference evidence="2" key="1">
    <citation type="journal article" date="2019" name="Int. J. Syst. Evol. Microbiol.">
        <title>The Global Catalogue of Microorganisms (GCM) 10K type strain sequencing project: providing services to taxonomists for standard genome sequencing and annotation.</title>
        <authorList>
            <consortium name="The Broad Institute Genomics Platform"/>
            <consortium name="The Broad Institute Genome Sequencing Center for Infectious Disease"/>
            <person name="Wu L."/>
            <person name="Ma J."/>
        </authorList>
    </citation>
    <scope>NUCLEOTIDE SEQUENCE [LARGE SCALE GENOMIC DNA]</scope>
    <source>
        <strain evidence="2">JCM 16601</strain>
    </source>
</reference>
<name>A0ABP7QGJ7_9SPHI</name>
<dbReference type="RefSeq" id="WP_259093673.1">
    <property type="nucleotide sequence ID" value="NZ_BAAAZC010000026.1"/>
</dbReference>
<dbReference type="EMBL" id="BAAAZC010000026">
    <property type="protein sequence ID" value="GAA3981759.1"/>
    <property type="molecule type" value="Genomic_DNA"/>
</dbReference>
<dbReference type="SUPFAM" id="SSF50118">
    <property type="entry name" value="Cell growth inhibitor/plasmid maintenance toxic component"/>
    <property type="match status" value="1"/>
</dbReference>
<evidence type="ECO:0000313" key="2">
    <source>
        <dbReference type="Proteomes" id="UP001500742"/>
    </source>
</evidence>
<sequence length="106" mass="11525">MAKGDIVLITFPFTDLSGSKLRPAVVLADTALDLTVCFITTQIGWQETTDVMLMPSVLNGLRKQSLIRTGKIATLGRLLAKGLLGRLSTAELIDVDNKLKIIFQLP</sequence>
<proteinExistence type="predicted"/>
<organism evidence="1 2">
    <name type="scientific">Mucilaginibacter dorajii</name>
    <dbReference type="NCBI Taxonomy" id="692994"/>
    <lineage>
        <taxon>Bacteria</taxon>
        <taxon>Pseudomonadati</taxon>
        <taxon>Bacteroidota</taxon>
        <taxon>Sphingobacteriia</taxon>
        <taxon>Sphingobacteriales</taxon>
        <taxon>Sphingobacteriaceae</taxon>
        <taxon>Mucilaginibacter</taxon>
    </lineage>
</organism>